<organism evidence="1 2">
    <name type="scientific">Ramazzottius varieornatus</name>
    <name type="common">Water bear</name>
    <name type="synonym">Tardigrade</name>
    <dbReference type="NCBI Taxonomy" id="947166"/>
    <lineage>
        <taxon>Eukaryota</taxon>
        <taxon>Metazoa</taxon>
        <taxon>Ecdysozoa</taxon>
        <taxon>Tardigrada</taxon>
        <taxon>Eutardigrada</taxon>
        <taxon>Parachela</taxon>
        <taxon>Hypsibioidea</taxon>
        <taxon>Ramazzottiidae</taxon>
        <taxon>Ramazzottius</taxon>
    </lineage>
</organism>
<reference evidence="1 2" key="1">
    <citation type="journal article" date="2016" name="Nat. Commun.">
        <title>Extremotolerant tardigrade genome and improved radiotolerance of human cultured cells by tardigrade-unique protein.</title>
        <authorList>
            <person name="Hashimoto T."/>
            <person name="Horikawa D.D."/>
            <person name="Saito Y."/>
            <person name="Kuwahara H."/>
            <person name="Kozuka-Hata H."/>
            <person name="Shin-I T."/>
            <person name="Minakuchi Y."/>
            <person name="Ohishi K."/>
            <person name="Motoyama A."/>
            <person name="Aizu T."/>
            <person name="Enomoto A."/>
            <person name="Kondo K."/>
            <person name="Tanaka S."/>
            <person name="Hara Y."/>
            <person name="Koshikawa S."/>
            <person name="Sagara H."/>
            <person name="Miura T."/>
            <person name="Yokobori S."/>
            <person name="Miyagawa K."/>
            <person name="Suzuki Y."/>
            <person name="Kubo T."/>
            <person name="Oyama M."/>
            <person name="Kohara Y."/>
            <person name="Fujiyama A."/>
            <person name="Arakawa K."/>
            <person name="Katayama T."/>
            <person name="Toyoda A."/>
            <person name="Kunieda T."/>
        </authorList>
    </citation>
    <scope>NUCLEOTIDE SEQUENCE [LARGE SCALE GENOMIC DNA]</scope>
    <source>
        <strain evidence="1 2">YOKOZUNA-1</strain>
    </source>
</reference>
<accession>A0A1D1UQF1</accession>
<protein>
    <submittedName>
        <fullName evidence="1">Uncharacterized protein</fullName>
    </submittedName>
</protein>
<evidence type="ECO:0000313" key="1">
    <source>
        <dbReference type="EMBL" id="GAU88388.1"/>
    </source>
</evidence>
<dbReference type="Proteomes" id="UP000186922">
    <property type="component" value="Unassembled WGS sequence"/>
</dbReference>
<keyword evidence="2" id="KW-1185">Reference proteome</keyword>
<proteinExistence type="predicted"/>
<evidence type="ECO:0000313" key="2">
    <source>
        <dbReference type="Proteomes" id="UP000186922"/>
    </source>
</evidence>
<sequence>MALILKVELHFQGIFHLACTVTDHNQRADLFTTSLVVAVDQLKTAVARKPVQSAQTESLRLIPVPKDPALFGTSSFGNAWAHSDRCCNPRIDFSRYLRLQILSRSGLLATVYTTSADHKRNLAIDSKRTSYFQAPQANQKDLPGRNVGFKPREVFDD</sequence>
<dbReference type="EMBL" id="BDGG01000001">
    <property type="protein sequence ID" value="GAU88388.1"/>
    <property type="molecule type" value="Genomic_DNA"/>
</dbReference>
<name>A0A1D1UQF1_RAMVA</name>
<dbReference type="AlphaFoldDB" id="A0A1D1UQF1"/>
<gene>
    <name evidence="1" type="primary">RvY_01097-1</name>
    <name evidence="1" type="synonym">RvY_01097.1</name>
    <name evidence="1" type="ORF">RvY_01097</name>
</gene>
<comment type="caution">
    <text evidence="1">The sequence shown here is derived from an EMBL/GenBank/DDBJ whole genome shotgun (WGS) entry which is preliminary data.</text>
</comment>